<dbReference type="EMBL" id="CP042914">
    <property type="protein sequence ID" value="QEG42309.1"/>
    <property type="molecule type" value="Genomic_DNA"/>
</dbReference>
<dbReference type="InterPro" id="IPR032710">
    <property type="entry name" value="NTF2-like_dom_sf"/>
</dbReference>
<evidence type="ECO:0000259" key="1">
    <source>
        <dbReference type="Pfam" id="PF12680"/>
    </source>
</evidence>
<accession>A0A5B9QWM8</accession>
<dbReference type="Gene3D" id="3.10.450.50">
    <property type="match status" value="1"/>
</dbReference>
<gene>
    <name evidence="2" type="ORF">UC8_43430</name>
</gene>
<organism evidence="2 3">
    <name type="scientific">Roseimaritima ulvae</name>
    <dbReference type="NCBI Taxonomy" id="980254"/>
    <lineage>
        <taxon>Bacteria</taxon>
        <taxon>Pseudomonadati</taxon>
        <taxon>Planctomycetota</taxon>
        <taxon>Planctomycetia</taxon>
        <taxon>Pirellulales</taxon>
        <taxon>Pirellulaceae</taxon>
        <taxon>Roseimaritima</taxon>
    </lineage>
</organism>
<dbReference type="SUPFAM" id="SSF54427">
    <property type="entry name" value="NTF2-like"/>
    <property type="match status" value="1"/>
</dbReference>
<protein>
    <submittedName>
        <fullName evidence="2">SnoaL-like polyketide cyclase</fullName>
    </submittedName>
</protein>
<evidence type="ECO:0000313" key="2">
    <source>
        <dbReference type="EMBL" id="QEG42309.1"/>
    </source>
</evidence>
<proteinExistence type="predicted"/>
<dbReference type="OrthoDB" id="272518at2"/>
<feature type="domain" description="SnoaL-like" evidence="1">
    <location>
        <begin position="26"/>
        <end position="127"/>
    </location>
</feature>
<dbReference type="KEGG" id="rul:UC8_43430"/>
<reference evidence="2 3" key="1">
    <citation type="submission" date="2019-08" db="EMBL/GenBank/DDBJ databases">
        <title>Deep-cultivation of Planctomycetes and their phenomic and genomic characterization uncovers novel biology.</title>
        <authorList>
            <person name="Wiegand S."/>
            <person name="Jogler M."/>
            <person name="Boedeker C."/>
            <person name="Pinto D."/>
            <person name="Vollmers J."/>
            <person name="Rivas-Marin E."/>
            <person name="Kohn T."/>
            <person name="Peeters S.H."/>
            <person name="Heuer A."/>
            <person name="Rast P."/>
            <person name="Oberbeckmann S."/>
            <person name="Bunk B."/>
            <person name="Jeske O."/>
            <person name="Meyerdierks A."/>
            <person name="Storesund J.E."/>
            <person name="Kallscheuer N."/>
            <person name="Luecker S."/>
            <person name="Lage O.M."/>
            <person name="Pohl T."/>
            <person name="Merkel B.J."/>
            <person name="Hornburger P."/>
            <person name="Mueller R.-W."/>
            <person name="Bruemmer F."/>
            <person name="Labrenz M."/>
            <person name="Spormann A.M."/>
            <person name="Op den Camp H."/>
            <person name="Overmann J."/>
            <person name="Amann R."/>
            <person name="Jetten M.S.M."/>
            <person name="Mascher T."/>
            <person name="Medema M.H."/>
            <person name="Devos D.P."/>
            <person name="Kaster A.-K."/>
            <person name="Ovreas L."/>
            <person name="Rohde M."/>
            <person name="Galperin M.Y."/>
            <person name="Jogler C."/>
        </authorList>
    </citation>
    <scope>NUCLEOTIDE SEQUENCE [LARGE SCALE GENOMIC DNA]</scope>
    <source>
        <strain evidence="2 3">UC8</strain>
    </source>
</reference>
<sequence length="154" mass="17426">MSFREEVPQIDPPWTQREQINAALLRRWMLAGWEANDSTLVEEHFHPQCIVSGLAPEVIEGLDEMRATHRAMCARLCHRTATLNYLVLRGDQFAATMEFEGRQQDTGIDVALEASCFGTMKDGLIYRAHNIIDYTGLYSKLGLLDTAKLAEHFG</sequence>
<dbReference type="InterPro" id="IPR037401">
    <property type="entry name" value="SnoaL-like"/>
</dbReference>
<name>A0A5B9QWM8_9BACT</name>
<dbReference type="RefSeq" id="WP_068131580.1">
    <property type="nucleotide sequence ID" value="NZ_CP042914.1"/>
</dbReference>
<evidence type="ECO:0000313" key="3">
    <source>
        <dbReference type="Proteomes" id="UP000325286"/>
    </source>
</evidence>
<dbReference type="Pfam" id="PF12680">
    <property type="entry name" value="SnoaL_2"/>
    <property type="match status" value="1"/>
</dbReference>
<keyword evidence="3" id="KW-1185">Reference proteome</keyword>
<dbReference type="Proteomes" id="UP000325286">
    <property type="component" value="Chromosome"/>
</dbReference>
<dbReference type="AlphaFoldDB" id="A0A5B9QWM8"/>